<gene>
    <name evidence="2" type="ORF">ABVK25_007997</name>
</gene>
<dbReference type="Proteomes" id="UP001590951">
    <property type="component" value="Unassembled WGS sequence"/>
</dbReference>
<evidence type="ECO:0000256" key="1">
    <source>
        <dbReference type="SAM" id="MobiDB-lite"/>
    </source>
</evidence>
<organism evidence="2 3">
    <name type="scientific">Lepraria finkii</name>
    <dbReference type="NCBI Taxonomy" id="1340010"/>
    <lineage>
        <taxon>Eukaryota</taxon>
        <taxon>Fungi</taxon>
        <taxon>Dikarya</taxon>
        <taxon>Ascomycota</taxon>
        <taxon>Pezizomycotina</taxon>
        <taxon>Lecanoromycetes</taxon>
        <taxon>OSLEUM clade</taxon>
        <taxon>Lecanoromycetidae</taxon>
        <taxon>Lecanorales</taxon>
        <taxon>Lecanorineae</taxon>
        <taxon>Stereocaulaceae</taxon>
        <taxon>Lepraria</taxon>
    </lineage>
</organism>
<evidence type="ECO:0000313" key="2">
    <source>
        <dbReference type="EMBL" id="KAL2051841.1"/>
    </source>
</evidence>
<accession>A0ABR4B4L2</accession>
<evidence type="ECO:0000313" key="3">
    <source>
        <dbReference type="Proteomes" id="UP001590951"/>
    </source>
</evidence>
<feature type="region of interest" description="Disordered" evidence="1">
    <location>
        <begin position="1"/>
        <end position="69"/>
    </location>
</feature>
<name>A0ABR4B4L2_9LECA</name>
<feature type="compositionally biased region" description="Basic and acidic residues" evidence="1">
    <location>
        <begin position="1"/>
        <end position="29"/>
    </location>
</feature>
<sequence>MKDTDAKNKGTTPEGKHAEPKTMGREPKDNAPVYAGSKAKKYEKLKEKKIKSSGKTADGPRTKAYGSSG</sequence>
<dbReference type="EMBL" id="JBHFEH010000032">
    <property type="protein sequence ID" value="KAL2051841.1"/>
    <property type="molecule type" value="Genomic_DNA"/>
</dbReference>
<proteinExistence type="predicted"/>
<comment type="caution">
    <text evidence="2">The sequence shown here is derived from an EMBL/GenBank/DDBJ whole genome shotgun (WGS) entry which is preliminary data.</text>
</comment>
<protein>
    <submittedName>
        <fullName evidence="2">Uncharacterized protein</fullName>
    </submittedName>
</protein>
<reference evidence="2 3" key="1">
    <citation type="submission" date="2024-09" db="EMBL/GenBank/DDBJ databases">
        <title>Rethinking Asexuality: The Enigmatic Case of Functional Sexual Genes in Lepraria (Stereocaulaceae).</title>
        <authorList>
            <person name="Doellman M."/>
            <person name="Sun Y."/>
            <person name="Barcenas-Pena A."/>
            <person name="Lumbsch H.T."/>
            <person name="Grewe F."/>
        </authorList>
    </citation>
    <scope>NUCLEOTIDE SEQUENCE [LARGE SCALE GENOMIC DNA]</scope>
    <source>
        <strain evidence="2 3">Grewe 0041</strain>
    </source>
</reference>
<keyword evidence="3" id="KW-1185">Reference proteome</keyword>